<evidence type="ECO:0000313" key="7">
    <source>
        <dbReference type="Proteomes" id="UP000232163"/>
    </source>
</evidence>
<keyword evidence="4" id="KW-0456">Lyase</keyword>
<dbReference type="Proteomes" id="UP000232163">
    <property type="component" value="Unassembled WGS sequence"/>
</dbReference>
<dbReference type="InterPro" id="IPR011057">
    <property type="entry name" value="Mss4-like_sf"/>
</dbReference>
<dbReference type="GO" id="GO:0046872">
    <property type="term" value="F:metal ion binding"/>
    <property type="evidence" value="ECO:0007669"/>
    <property type="project" value="UniProtKB-KW"/>
</dbReference>
<reference evidence="7" key="1">
    <citation type="journal article" date="2017" name="Int J Environ Stud">
        <title>Does the Miocene-Pliocene relict legume Oxytropis triphylla form nitrogen-fixing nodules with a combination of bacterial strains?</title>
        <authorList>
            <person name="Safronova V."/>
            <person name="Belimov A."/>
            <person name="Sazanova A."/>
            <person name="Kuznetsova I."/>
            <person name="Popova J."/>
            <person name="Andronov E."/>
            <person name="Verkhozina A."/>
            <person name="Tikhonovich I."/>
        </authorList>
    </citation>
    <scope>NUCLEOTIDE SEQUENCE [LARGE SCALE GENOMIC DNA]</scope>
    <source>
        <strain evidence="7">Tri-38</strain>
    </source>
</reference>
<proteinExistence type="inferred from homology"/>
<evidence type="ECO:0000259" key="5">
    <source>
        <dbReference type="PROSITE" id="PS51891"/>
    </source>
</evidence>
<evidence type="ECO:0000256" key="3">
    <source>
        <dbReference type="ARBA" id="ARBA00022833"/>
    </source>
</evidence>
<dbReference type="Pfam" id="PF04828">
    <property type="entry name" value="GFA"/>
    <property type="match status" value="1"/>
</dbReference>
<evidence type="ECO:0000256" key="2">
    <source>
        <dbReference type="ARBA" id="ARBA00022723"/>
    </source>
</evidence>
<accession>A0A2N9VT43</accession>
<keyword evidence="2" id="KW-0479">Metal-binding</keyword>
<dbReference type="AlphaFoldDB" id="A0A2N9VT43"/>
<dbReference type="PANTHER" id="PTHR33337">
    <property type="entry name" value="GFA DOMAIN-CONTAINING PROTEIN"/>
    <property type="match status" value="1"/>
</dbReference>
<keyword evidence="3" id="KW-0862">Zinc</keyword>
<protein>
    <submittedName>
        <fullName evidence="6">Aldehyde-activating protein</fullName>
    </submittedName>
</protein>
<dbReference type="KEGG" id="pht:BLM14_27455"/>
<gene>
    <name evidence="6" type="ORF">B5P45_22110</name>
</gene>
<dbReference type="Gene3D" id="3.90.1590.10">
    <property type="entry name" value="glutathione-dependent formaldehyde- activating enzyme (gfa)"/>
    <property type="match status" value="1"/>
</dbReference>
<name>A0A2N9VT43_9HYPH</name>
<dbReference type="OrthoDB" id="9807246at2"/>
<dbReference type="GO" id="GO:0016846">
    <property type="term" value="F:carbon-sulfur lyase activity"/>
    <property type="evidence" value="ECO:0007669"/>
    <property type="project" value="InterPro"/>
</dbReference>
<comment type="similarity">
    <text evidence="1">Belongs to the Gfa family.</text>
</comment>
<dbReference type="RefSeq" id="WP_100003316.1">
    <property type="nucleotide sequence ID" value="NZ_CP017943.1"/>
</dbReference>
<evidence type="ECO:0000256" key="4">
    <source>
        <dbReference type="ARBA" id="ARBA00023239"/>
    </source>
</evidence>
<dbReference type="EMBL" id="MZMT01000050">
    <property type="protein sequence ID" value="PIO42661.1"/>
    <property type="molecule type" value="Genomic_DNA"/>
</dbReference>
<evidence type="ECO:0000313" key="6">
    <source>
        <dbReference type="EMBL" id="PIO42661.1"/>
    </source>
</evidence>
<evidence type="ECO:0000256" key="1">
    <source>
        <dbReference type="ARBA" id="ARBA00005495"/>
    </source>
</evidence>
<dbReference type="PANTHER" id="PTHR33337:SF40">
    <property type="entry name" value="CENP-V_GFA DOMAIN-CONTAINING PROTEIN-RELATED"/>
    <property type="match status" value="1"/>
</dbReference>
<keyword evidence="7" id="KW-1185">Reference proteome</keyword>
<sequence>MKRKASKHVGTCRCGQLRAECEGDPVRVSVCHCLDCQKRSGSAFAAQARWPDERVRVIGKAKTWTRVADSGHRVIYRFCPNCGSTVAYVIEGWPGVTAVPLGAFADLQFPAPKFSVYEHRKHSWTAVLGDDIEHSATPSAKRAPGASLRKLSE</sequence>
<comment type="caution">
    <text evidence="6">The sequence shown here is derived from an EMBL/GenBank/DDBJ whole genome shotgun (WGS) entry which is preliminary data.</text>
</comment>
<dbReference type="PROSITE" id="PS51891">
    <property type="entry name" value="CENP_V_GFA"/>
    <property type="match status" value="1"/>
</dbReference>
<dbReference type="SUPFAM" id="SSF51316">
    <property type="entry name" value="Mss4-like"/>
    <property type="match status" value="1"/>
</dbReference>
<organism evidence="6 7">
    <name type="scientific">Phyllobacterium zundukense</name>
    <dbReference type="NCBI Taxonomy" id="1867719"/>
    <lineage>
        <taxon>Bacteria</taxon>
        <taxon>Pseudomonadati</taxon>
        <taxon>Pseudomonadota</taxon>
        <taxon>Alphaproteobacteria</taxon>
        <taxon>Hyphomicrobiales</taxon>
        <taxon>Phyllobacteriaceae</taxon>
        <taxon>Phyllobacterium</taxon>
    </lineage>
</organism>
<feature type="domain" description="CENP-V/GFA" evidence="5">
    <location>
        <begin position="8"/>
        <end position="125"/>
    </location>
</feature>
<dbReference type="InterPro" id="IPR006913">
    <property type="entry name" value="CENP-V/GFA"/>
</dbReference>